<evidence type="ECO:0000313" key="3">
    <source>
        <dbReference type="Proteomes" id="UP000030765"/>
    </source>
</evidence>
<accession>A0A084WC26</accession>
<dbReference type="EMBL" id="KE525333">
    <property type="protein sequence ID" value="KFB47770.1"/>
    <property type="molecule type" value="Genomic_DNA"/>
</dbReference>
<dbReference type="EMBL" id="ATLV01022546">
    <property type="status" value="NOT_ANNOTATED_CDS"/>
    <property type="molecule type" value="Genomic_DNA"/>
</dbReference>
<reference evidence="2" key="2">
    <citation type="submission" date="2020-05" db="UniProtKB">
        <authorList>
            <consortium name="EnsemblMetazoa"/>
        </authorList>
    </citation>
    <scope>IDENTIFICATION</scope>
</reference>
<proteinExistence type="predicted"/>
<dbReference type="Proteomes" id="UP000030765">
    <property type="component" value="Unassembled WGS sequence"/>
</dbReference>
<evidence type="ECO:0000313" key="2">
    <source>
        <dbReference type="EnsemblMetazoa" id="ASIC015840-PA"/>
    </source>
</evidence>
<gene>
    <name evidence="1" type="ORF">ZHAS_00015840</name>
</gene>
<evidence type="ECO:0000313" key="1">
    <source>
        <dbReference type="EMBL" id="KFB47770.1"/>
    </source>
</evidence>
<sequence length="88" mass="9711">MKTLNEPLAGSPGIGQSSFLFSSTVGIRFAAFLERAEDNIPFVCRRAEFFWSESVATECNGRIESGGAIKRERLAQASIRPWRLGGFL</sequence>
<protein>
    <submittedName>
        <fullName evidence="1 2">Uncharacterized protein</fullName>
    </submittedName>
</protein>
<reference evidence="1 3" key="1">
    <citation type="journal article" date="2014" name="BMC Genomics">
        <title>Genome sequence of Anopheles sinensis provides insight into genetics basis of mosquito competence for malaria parasites.</title>
        <authorList>
            <person name="Zhou D."/>
            <person name="Zhang D."/>
            <person name="Ding G."/>
            <person name="Shi L."/>
            <person name="Hou Q."/>
            <person name="Ye Y."/>
            <person name="Xu Y."/>
            <person name="Zhou H."/>
            <person name="Xiong C."/>
            <person name="Li S."/>
            <person name="Yu J."/>
            <person name="Hong S."/>
            <person name="Yu X."/>
            <person name="Zou P."/>
            <person name="Chen C."/>
            <person name="Chang X."/>
            <person name="Wang W."/>
            <person name="Lv Y."/>
            <person name="Sun Y."/>
            <person name="Ma L."/>
            <person name="Shen B."/>
            <person name="Zhu C."/>
        </authorList>
    </citation>
    <scope>NUCLEOTIDE SEQUENCE [LARGE SCALE GENOMIC DNA]</scope>
</reference>
<organism evidence="1">
    <name type="scientific">Anopheles sinensis</name>
    <name type="common">Mosquito</name>
    <dbReference type="NCBI Taxonomy" id="74873"/>
    <lineage>
        <taxon>Eukaryota</taxon>
        <taxon>Metazoa</taxon>
        <taxon>Ecdysozoa</taxon>
        <taxon>Arthropoda</taxon>
        <taxon>Hexapoda</taxon>
        <taxon>Insecta</taxon>
        <taxon>Pterygota</taxon>
        <taxon>Neoptera</taxon>
        <taxon>Endopterygota</taxon>
        <taxon>Diptera</taxon>
        <taxon>Nematocera</taxon>
        <taxon>Culicoidea</taxon>
        <taxon>Culicidae</taxon>
        <taxon>Anophelinae</taxon>
        <taxon>Anopheles</taxon>
    </lineage>
</organism>
<dbReference type="EnsemblMetazoa" id="ASIC015840-RA">
    <property type="protein sequence ID" value="ASIC015840-PA"/>
    <property type="gene ID" value="ASIC015840"/>
</dbReference>
<keyword evidence="3" id="KW-1185">Reference proteome</keyword>
<dbReference type="VEuPathDB" id="VectorBase:ASIC015840"/>
<name>A0A084WC26_ANOSI</name>
<dbReference type="AlphaFoldDB" id="A0A084WC26"/>